<dbReference type="AlphaFoldDB" id="A0A182UHT6"/>
<sequence length="173" mass="18911">MDKIELVLTADPSQAKRGVAALRSEYEKFAREVERPLSGIDTLRSLQESAKAASAEYFSARRRLQGLKDAAANATTPVRGLAQEIGKAEGKLARATREFERQKAAVNSQRAELKAAGVDTRNLSSEQQRLQAEMAKFRTDTARSGIARLAAEQKRAQVAARDLSLQQARSNLG</sequence>
<evidence type="ECO:0000313" key="3">
    <source>
        <dbReference type="Proteomes" id="UP000075902"/>
    </source>
</evidence>
<keyword evidence="3" id="KW-1185">Reference proteome</keyword>
<name>A0A182UHT6_9DIPT</name>
<organism evidence="2 3">
    <name type="scientific">Anopheles melas</name>
    <dbReference type="NCBI Taxonomy" id="34690"/>
    <lineage>
        <taxon>Eukaryota</taxon>
        <taxon>Metazoa</taxon>
        <taxon>Ecdysozoa</taxon>
        <taxon>Arthropoda</taxon>
        <taxon>Hexapoda</taxon>
        <taxon>Insecta</taxon>
        <taxon>Pterygota</taxon>
        <taxon>Neoptera</taxon>
        <taxon>Endopterygota</taxon>
        <taxon>Diptera</taxon>
        <taxon>Nematocera</taxon>
        <taxon>Culicoidea</taxon>
        <taxon>Culicidae</taxon>
        <taxon>Anophelinae</taxon>
        <taxon>Anopheles</taxon>
    </lineage>
</organism>
<reference evidence="3" key="1">
    <citation type="submission" date="2014-01" db="EMBL/GenBank/DDBJ databases">
        <title>The Genome Sequence of Anopheles melas CM1001059_A (V2).</title>
        <authorList>
            <consortium name="The Broad Institute Genomics Platform"/>
            <person name="Neafsey D.E."/>
            <person name="Besansky N."/>
            <person name="Howell P."/>
            <person name="Walton C."/>
            <person name="Young S.K."/>
            <person name="Zeng Q."/>
            <person name="Gargeya S."/>
            <person name="Fitzgerald M."/>
            <person name="Haas B."/>
            <person name="Abouelleil A."/>
            <person name="Allen A.W."/>
            <person name="Alvarado L."/>
            <person name="Arachchi H.M."/>
            <person name="Berlin A.M."/>
            <person name="Chapman S.B."/>
            <person name="Gainer-Dewar J."/>
            <person name="Goldberg J."/>
            <person name="Griggs A."/>
            <person name="Gujja S."/>
            <person name="Hansen M."/>
            <person name="Howarth C."/>
            <person name="Imamovic A."/>
            <person name="Ireland A."/>
            <person name="Larimer J."/>
            <person name="McCowan C."/>
            <person name="Murphy C."/>
            <person name="Pearson M."/>
            <person name="Poon T.W."/>
            <person name="Priest M."/>
            <person name="Roberts A."/>
            <person name="Saif S."/>
            <person name="Shea T."/>
            <person name="Sisk P."/>
            <person name="Sykes S."/>
            <person name="Wortman J."/>
            <person name="Nusbaum C."/>
            <person name="Birren B."/>
        </authorList>
    </citation>
    <scope>NUCLEOTIDE SEQUENCE [LARGE SCALE GENOMIC DNA]</scope>
    <source>
        <strain evidence="3">CM1001059</strain>
    </source>
</reference>
<keyword evidence="1" id="KW-0175">Coiled coil</keyword>
<reference evidence="2" key="2">
    <citation type="submission" date="2020-05" db="UniProtKB">
        <authorList>
            <consortium name="EnsemblMetazoa"/>
        </authorList>
    </citation>
    <scope>IDENTIFICATION</scope>
    <source>
        <strain evidence="2">CM1001059</strain>
    </source>
</reference>
<protein>
    <submittedName>
        <fullName evidence="2">Uncharacterized protein</fullName>
    </submittedName>
</protein>
<accession>A0A182UHT6</accession>
<dbReference type="VEuPathDB" id="VectorBase:AMEC020659"/>
<evidence type="ECO:0000256" key="1">
    <source>
        <dbReference type="SAM" id="Coils"/>
    </source>
</evidence>
<dbReference type="Proteomes" id="UP000075902">
    <property type="component" value="Unassembled WGS sequence"/>
</dbReference>
<proteinExistence type="predicted"/>
<dbReference type="EnsemblMetazoa" id="AMEC020659-RA">
    <property type="protein sequence ID" value="AMEC020659-PA"/>
    <property type="gene ID" value="AMEC020659"/>
</dbReference>
<evidence type="ECO:0000313" key="2">
    <source>
        <dbReference type="EnsemblMetazoa" id="AMEC020659-PA"/>
    </source>
</evidence>
<feature type="coiled-coil region" evidence="1">
    <location>
        <begin position="78"/>
        <end position="116"/>
    </location>
</feature>